<evidence type="ECO:0000256" key="3">
    <source>
        <dbReference type="ARBA" id="ARBA00022722"/>
    </source>
</evidence>
<dbReference type="Gene3D" id="3.10.10.10">
    <property type="entry name" value="HIV Type 1 Reverse Transcriptase, subunit A, domain 1"/>
    <property type="match status" value="2"/>
</dbReference>
<proteinExistence type="predicted"/>
<keyword evidence="1" id="KW-0808">Transferase</keyword>
<evidence type="ECO:0000313" key="8">
    <source>
        <dbReference type="EMBL" id="GEY92861.1"/>
    </source>
</evidence>
<sequence>MKCGPTQFHRTEGAVGLVCWFEKMENTFDISECAEGKKVKFSTATLYGRALTWWNSHVATLGREVVNGRPWAEVKQMMTDKFYPTEEVYIAAYTERFNELALLCHDVVPNEKKMVKLYIKGFPEIIKGETTSSRLVTLNEALVERDAHIVCGRKEVHVPYKNKTLVVKSDSGVSRLKVISYIKARKYIERGSQLFIAQVTEKEPVKKQLKNVPVICNFPEVFSDDLPGLPPPRQVEFKIELIPGAALVARAPYRLAPSKLKELSHQLKELSEKGFIHLSSSVYSKIDLRSGYHQLRIRKEDIPITAFRTRYGHFKFQVMPFELINEPARENVIAYASRQLKKYEENYATYDLELGAVVFALRLRRHYLYGTKCTVYTDHKSLQYILDQKKLNMRQSCWIKLLSDYDCEIRYHPGKGNVVADALSRKDREPLRVRYLVITVHTNLPENILEAQLRQ</sequence>
<reference evidence="8" key="1">
    <citation type="journal article" date="2019" name="Sci. Rep.">
        <title>Draft genome of Tanacetum cinerariifolium, the natural source of mosquito coil.</title>
        <authorList>
            <person name="Yamashiro T."/>
            <person name="Shiraishi A."/>
            <person name="Satake H."/>
            <person name="Nakayama K."/>
        </authorList>
    </citation>
    <scope>NUCLEOTIDE SEQUENCE</scope>
</reference>
<evidence type="ECO:0000256" key="6">
    <source>
        <dbReference type="ARBA" id="ARBA00022918"/>
    </source>
</evidence>
<dbReference type="PANTHER" id="PTHR37984">
    <property type="entry name" value="PROTEIN CBG26694"/>
    <property type="match status" value="1"/>
</dbReference>
<dbReference type="AlphaFoldDB" id="A0A699HXL9"/>
<dbReference type="InterPro" id="IPR050951">
    <property type="entry name" value="Retrovirus_Pol_polyprotein"/>
</dbReference>
<organism evidence="8">
    <name type="scientific">Tanacetum cinerariifolium</name>
    <name type="common">Dalmatian daisy</name>
    <name type="synonym">Chrysanthemum cinerariifolium</name>
    <dbReference type="NCBI Taxonomy" id="118510"/>
    <lineage>
        <taxon>Eukaryota</taxon>
        <taxon>Viridiplantae</taxon>
        <taxon>Streptophyta</taxon>
        <taxon>Embryophyta</taxon>
        <taxon>Tracheophyta</taxon>
        <taxon>Spermatophyta</taxon>
        <taxon>Magnoliopsida</taxon>
        <taxon>eudicotyledons</taxon>
        <taxon>Gunneridae</taxon>
        <taxon>Pentapetalae</taxon>
        <taxon>asterids</taxon>
        <taxon>campanulids</taxon>
        <taxon>Asterales</taxon>
        <taxon>Asteraceae</taxon>
        <taxon>Asteroideae</taxon>
        <taxon>Anthemideae</taxon>
        <taxon>Anthemidinae</taxon>
        <taxon>Tanacetum</taxon>
    </lineage>
</organism>
<keyword evidence="4" id="KW-0255">Endonuclease</keyword>
<dbReference type="Gene3D" id="3.30.70.270">
    <property type="match status" value="1"/>
</dbReference>
<dbReference type="Pfam" id="PF17917">
    <property type="entry name" value="RT_RNaseH"/>
    <property type="match status" value="1"/>
</dbReference>
<dbReference type="InterPro" id="IPR043128">
    <property type="entry name" value="Rev_trsase/Diguanyl_cyclase"/>
</dbReference>
<gene>
    <name evidence="8" type="ORF">Tci_464835</name>
</gene>
<feature type="domain" description="Reverse transcriptase RNase H-like" evidence="7">
    <location>
        <begin position="328"/>
        <end position="405"/>
    </location>
</feature>
<dbReference type="GO" id="GO:0003964">
    <property type="term" value="F:RNA-directed DNA polymerase activity"/>
    <property type="evidence" value="ECO:0007669"/>
    <property type="project" value="UniProtKB-KW"/>
</dbReference>
<dbReference type="CDD" id="cd09274">
    <property type="entry name" value="RNase_HI_RT_Ty3"/>
    <property type="match status" value="1"/>
</dbReference>
<evidence type="ECO:0000259" key="7">
    <source>
        <dbReference type="Pfam" id="PF17917"/>
    </source>
</evidence>
<comment type="caution">
    <text evidence="8">The sequence shown here is derived from an EMBL/GenBank/DDBJ whole genome shotgun (WGS) entry which is preliminary data.</text>
</comment>
<accession>A0A699HXL9</accession>
<keyword evidence="6 8" id="KW-0695">RNA-directed DNA polymerase</keyword>
<keyword evidence="5" id="KW-0378">Hydrolase</keyword>
<dbReference type="InterPro" id="IPR043502">
    <property type="entry name" value="DNA/RNA_pol_sf"/>
</dbReference>
<dbReference type="EMBL" id="BKCJ010223373">
    <property type="protein sequence ID" value="GEY92861.1"/>
    <property type="molecule type" value="Genomic_DNA"/>
</dbReference>
<dbReference type="InterPro" id="IPR041373">
    <property type="entry name" value="RT_RNaseH"/>
</dbReference>
<protein>
    <submittedName>
        <fullName evidence="8">Reverse transcriptase domain-containing protein</fullName>
    </submittedName>
</protein>
<evidence type="ECO:0000256" key="4">
    <source>
        <dbReference type="ARBA" id="ARBA00022759"/>
    </source>
</evidence>
<dbReference type="PANTHER" id="PTHR37984:SF5">
    <property type="entry name" value="PROTEIN NYNRIN-LIKE"/>
    <property type="match status" value="1"/>
</dbReference>
<dbReference type="GO" id="GO:0004519">
    <property type="term" value="F:endonuclease activity"/>
    <property type="evidence" value="ECO:0007669"/>
    <property type="project" value="UniProtKB-KW"/>
</dbReference>
<evidence type="ECO:0000256" key="1">
    <source>
        <dbReference type="ARBA" id="ARBA00022679"/>
    </source>
</evidence>
<dbReference type="GO" id="GO:0016787">
    <property type="term" value="F:hydrolase activity"/>
    <property type="evidence" value="ECO:0007669"/>
    <property type="project" value="UniProtKB-KW"/>
</dbReference>
<keyword evidence="3" id="KW-0540">Nuclease</keyword>
<dbReference type="SUPFAM" id="SSF56672">
    <property type="entry name" value="DNA/RNA polymerases"/>
    <property type="match status" value="1"/>
</dbReference>
<name>A0A699HXL9_TANCI</name>
<evidence type="ECO:0000256" key="2">
    <source>
        <dbReference type="ARBA" id="ARBA00022695"/>
    </source>
</evidence>
<keyword evidence="2" id="KW-0548">Nucleotidyltransferase</keyword>
<evidence type="ECO:0000256" key="5">
    <source>
        <dbReference type="ARBA" id="ARBA00022801"/>
    </source>
</evidence>